<evidence type="ECO:0000259" key="5">
    <source>
        <dbReference type="Pfam" id="PF18437"/>
    </source>
</evidence>
<dbReference type="InterPro" id="IPR040985">
    <property type="entry name" value="Nup54_C"/>
</dbReference>
<dbReference type="InterPro" id="IPR025712">
    <property type="entry name" value="Nup54_alpha-helical_dom"/>
</dbReference>
<dbReference type="AlphaFoldDB" id="A0A8I6RMG8"/>
<dbReference type="GO" id="GO:0006607">
    <property type="term" value="P:NLS-bearing protein import into nucleus"/>
    <property type="evidence" value="ECO:0007669"/>
    <property type="project" value="TreeGrafter"/>
</dbReference>
<evidence type="ECO:0000256" key="1">
    <source>
        <dbReference type="ARBA" id="ARBA00004123"/>
    </source>
</evidence>
<reference evidence="6" key="1">
    <citation type="submission" date="2022-01" db="UniProtKB">
        <authorList>
            <consortium name="EnsemblMetazoa"/>
        </authorList>
    </citation>
    <scope>IDENTIFICATION</scope>
</reference>
<dbReference type="GO" id="GO:0017056">
    <property type="term" value="F:structural constituent of nuclear pore"/>
    <property type="evidence" value="ECO:0007669"/>
    <property type="project" value="TreeGrafter"/>
</dbReference>
<keyword evidence="3" id="KW-0539">Nucleus</keyword>
<dbReference type="OrthoDB" id="6162375at2759"/>
<dbReference type="GO" id="GO:0006999">
    <property type="term" value="P:nuclear pore organization"/>
    <property type="evidence" value="ECO:0007669"/>
    <property type="project" value="TreeGrafter"/>
</dbReference>
<dbReference type="GO" id="GO:0036228">
    <property type="term" value="P:protein localization to nuclear inner membrane"/>
    <property type="evidence" value="ECO:0007669"/>
    <property type="project" value="TreeGrafter"/>
</dbReference>
<dbReference type="InterPro" id="IPR024864">
    <property type="entry name" value="Nup54/Nup57/Nup44"/>
</dbReference>
<dbReference type="PANTHER" id="PTHR13000">
    <property type="entry name" value="NUCLEOPORIN P54"/>
    <property type="match status" value="1"/>
</dbReference>
<dbReference type="PANTHER" id="PTHR13000:SF0">
    <property type="entry name" value="NUCLEOPORIN P54"/>
    <property type="match status" value="1"/>
</dbReference>
<organism evidence="6 7">
    <name type="scientific">Cimex lectularius</name>
    <name type="common">Bed bug</name>
    <name type="synonym">Acanthia lectularia</name>
    <dbReference type="NCBI Taxonomy" id="79782"/>
    <lineage>
        <taxon>Eukaryota</taxon>
        <taxon>Metazoa</taxon>
        <taxon>Ecdysozoa</taxon>
        <taxon>Arthropoda</taxon>
        <taxon>Hexapoda</taxon>
        <taxon>Insecta</taxon>
        <taxon>Pterygota</taxon>
        <taxon>Neoptera</taxon>
        <taxon>Paraneoptera</taxon>
        <taxon>Hemiptera</taxon>
        <taxon>Heteroptera</taxon>
        <taxon>Panheteroptera</taxon>
        <taxon>Cimicomorpha</taxon>
        <taxon>Cimicidae</taxon>
        <taxon>Cimex</taxon>
    </lineage>
</organism>
<evidence type="ECO:0008006" key="8">
    <source>
        <dbReference type="Google" id="ProtNLM"/>
    </source>
</evidence>
<name>A0A8I6RMG8_CIMLE</name>
<dbReference type="GO" id="GO:0044613">
    <property type="term" value="C:nuclear pore central transport channel"/>
    <property type="evidence" value="ECO:0007669"/>
    <property type="project" value="TreeGrafter"/>
</dbReference>
<dbReference type="Gene3D" id="1.20.5.490">
    <property type="entry name" value="Single helix bin"/>
    <property type="match status" value="1"/>
</dbReference>
<evidence type="ECO:0000313" key="6">
    <source>
        <dbReference type="EnsemblMetazoa" id="XP_014249040.1"/>
    </source>
</evidence>
<protein>
    <recommendedName>
        <fullName evidence="8">Nucleoporin Nup54</fullName>
    </recommendedName>
</protein>
<gene>
    <name evidence="6" type="primary">106666383</name>
</gene>
<dbReference type="Pfam" id="PF13874">
    <property type="entry name" value="Nup54"/>
    <property type="match status" value="1"/>
</dbReference>
<feature type="domain" description="Nup54 C-terminal interacting" evidence="5">
    <location>
        <begin position="516"/>
        <end position="554"/>
    </location>
</feature>
<evidence type="ECO:0000259" key="4">
    <source>
        <dbReference type="Pfam" id="PF13874"/>
    </source>
</evidence>
<dbReference type="EnsemblMetazoa" id="XM_014393554.2">
    <property type="protein sequence ID" value="XP_014249040.1"/>
    <property type="gene ID" value="LOC106666383"/>
</dbReference>
<dbReference type="Pfam" id="PF18437">
    <property type="entry name" value="Nup54_C"/>
    <property type="match status" value="1"/>
</dbReference>
<evidence type="ECO:0000313" key="7">
    <source>
        <dbReference type="Proteomes" id="UP000494040"/>
    </source>
</evidence>
<sequence>MTLNFGSTPAFGVAPSTGATGFGFGTQAATTKPAEFGSNLTFGAPATTSTPSFGLGSNAQTTASTGFGFGTGFGTTATSQPTAFSGFGSSATTTTTFSGFGAPAPTTSSFFGFGSYPSTTTSAPSLFSGFGQQNTLSSFGLKPFGQTQSTFGLGSSLGQGLGQQQQQQLQQQQQQQQQSGVEQVTNSVFNCAMFGDEHDKTLSKLNFLQACWGTGKGYYNTNIPPVEYTSTNPFYKFKSIAYSSKPSVDAKDGLVALQFNKKEEDIRKQQDALKSSLSAVLGNKPNLAVNVDNIRPVSDNSAIVFIYVEEKFPNGQTKRISNTNLTNYLMQMTQKSQLENMGVCRAYPINSPDEEQIKEYLSVPPPGVDPVIWKTAQANNPDPKNLIPVPIMGYGEVKWRYHCQVEQTKRHQAFIDKIAEEILNLKSENESSRLKLLEFKQKIVEIDHRILKLMVKQQATRNIGVALQPEEEVMRSRLDSVQNQLNAPQFSGRLNELLTQVRLHKQEATQENLDAYKMTDTMQQEIKQFLLMQQEGIKSLIEIMQSDMADLKAIEQQLKKK</sequence>
<keyword evidence="2" id="KW-0813">Transport</keyword>
<comment type="subcellular location">
    <subcellularLocation>
        <location evidence="1">Nucleus</location>
    </subcellularLocation>
</comment>
<evidence type="ECO:0000256" key="2">
    <source>
        <dbReference type="ARBA" id="ARBA00022448"/>
    </source>
</evidence>
<dbReference type="Proteomes" id="UP000494040">
    <property type="component" value="Unassembled WGS sequence"/>
</dbReference>
<evidence type="ECO:0000256" key="3">
    <source>
        <dbReference type="ARBA" id="ARBA00023242"/>
    </source>
</evidence>
<accession>A0A8I6RMG8</accession>
<dbReference type="OMA" id="MMQTRLH"/>
<dbReference type="KEGG" id="clec:106666383"/>
<proteinExistence type="predicted"/>
<feature type="domain" description="Nucleoporin Nup54 alpha-helical" evidence="4">
    <location>
        <begin position="364"/>
        <end position="500"/>
    </location>
</feature>
<keyword evidence="7" id="KW-1185">Reference proteome</keyword>
<dbReference type="Gene3D" id="1.20.5.170">
    <property type="match status" value="1"/>
</dbReference>